<gene>
    <name evidence="1" type="ORF">CF651_23590</name>
</gene>
<proteinExistence type="predicted"/>
<evidence type="ECO:0000313" key="2">
    <source>
        <dbReference type="Proteomes" id="UP000215509"/>
    </source>
</evidence>
<dbReference type="AlphaFoldDB" id="A0A229UKR7"/>
<evidence type="ECO:0008006" key="3">
    <source>
        <dbReference type="Google" id="ProtNLM"/>
    </source>
</evidence>
<dbReference type="EMBL" id="NMQW01000037">
    <property type="protein sequence ID" value="OXM83895.1"/>
    <property type="molecule type" value="Genomic_DNA"/>
</dbReference>
<organism evidence="1 2">
    <name type="scientific">Paenibacillus rigui</name>
    <dbReference type="NCBI Taxonomy" id="554312"/>
    <lineage>
        <taxon>Bacteria</taxon>
        <taxon>Bacillati</taxon>
        <taxon>Bacillota</taxon>
        <taxon>Bacilli</taxon>
        <taxon>Bacillales</taxon>
        <taxon>Paenibacillaceae</taxon>
        <taxon>Paenibacillus</taxon>
    </lineage>
</organism>
<protein>
    <recommendedName>
        <fullName evidence="3">Exosporium protein C</fullName>
    </recommendedName>
</protein>
<accession>A0A229UKR7</accession>
<sequence>MPTQFLDQRISVISQGATVPILATPVLIGDIGLQTVGVLAQNVGNVRVELNAMIILTGLTAGTYRVQIAREGTPLFTADYAGTNLANVNPPSYTVTDFPPAANVLTGQIRYTLTIQLTGGTGGTVQGSFFGGSVVAG</sequence>
<reference evidence="1 2" key="1">
    <citation type="submission" date="2017-07" db="EMBL/GenBank/DDBJ databases">
        <title>Genome sequencing and assembly of Paenibacillus rigui.</title>
        <authorList>
            <person name="Mayilraj S."/>
        </authorList>
    </citation>
    <scope>NUCLEOTIDE SEQUENCE [LARGE SCALE GENOMIC DNA]</scope>
    <source>
        <strain evidence="1 2">JCM 16352</strain>
    </source>
</reference>
<comment type="caution">
    <text evidence="1">The sequence shown here is derived from an EMBL/GenBank/DDBJ whole genome shotgun (WGS) entry which is preliminary data.</text>
</comment>
<dbReference type="Proteomes" id="UP000215509">
    <property type="component" value="Unassembled WGS sequence"/>
</dbReference>
<keyword evidence="2" id="KW-1185">Reference proteome</keyword>
<name>A0A229UKR7_9BACL</name>
<dbReference type="RefSeq" id="WP_094017339.1">
    <property type="nucleotide sequence ID" value="NZ_NMQW01000037.1"/>
</dbReference>
<evidence type="ECO:0000313" key="1">
    <source>
        <dbReference type="EMBL" id="OXM83895.1"/>
    </source>
</evidence>
<dbReference type="OrthoDB" id="2604834at2"/>